<dbReference type="Proteomes" id="UP001054252">
    <property type="component" value="Unassembled WGS sequence"/>
</dbReference>
<proteinExistence type="predicted"/>
<gene>
    <name evidence="1" type="ORF">SLEP1_g25513</name>
</gene>
<evidence type="ECO:0000313" key="1">
    <source>
        <dbReference type="EMBL" id="GKV14681.1"/>
    </source>
</evidence>
<organism evidence="1 2">
    <name type="scientific">Rubroshorea leprosula</name>
    <dbReference type="NCBI Taxonomy" id="152421"/>
    <lineage>
        <taxon>Eukaryota</taxon>
        <taxon>Viridiplantae</taxon>
        <taxon>Streptophyta</taxon>
        <taxon>Embryophyta</taxon>
        <taxon>Tracheophyta</taxon>
        <taxon>Spermatophyta</taxon>
        <taxon>Magnoliopsida</taxon>
        <taxon>eudicotyledons</taxon>
        <taxon>Gunneridae</taxon>
        <taxon>Pentapetalae</taxon>
        <taxon>rosids</taxon>
        <taxon>malvids</taxon>
        <taxon>Malvales</taxon>
        <taxon>Dipterocarpaceae</taxon>
        <taxon>Rubroshorea</taxon>
    </lineage>
</organism>
<comment type="caution">
    <text evidence="1">The sequence shown here is derived from an EMBL/GenBank/DDBJ whole genome shotgun (WGS) entry which is preliminary data.</text>
</comment>
<name>A0AAV5JUU7_9ROSI</name>
<reference evidence="1 2" key="1">
    <citation type="journal article" date="2021" name="Commun. Biol.">
        <title>The genome of Shorea leprosula (Dipterocarpaceae) highlights the ecological relevance of drought in aseasonal tropical rainforests.</title>
        <authorList>
            <person name="Ng K.K.S."/>
            <person name="Kobayashi M.J."/>
            <person name="Fawcett J.A."/>
            <person name="Hatakeyama M."/>
            <person name="Paape T."/>
            <person name="Ng C.H."/>
            <person name="Ang C.C."/>
            <person name="Tnah L.H."/>
            <person name="Lee C.T."/>
            <person name="Nishiyama T."/>
            <person name="Sese J."/>
            <person name="O'Brien M.J."/>
            <person name="Copetti D."/>
            <person name="Mohd Noor M.I."/>
            <person name="Ong R.C."/>
            <person name="Putra M."/>
            <person name="Sireger I.Z."/>
            <person name="Indrioko S."/>
            <person name="Kosugi Y."/>
            <person name="Izuno A."/>
            <person name="Isagi Y."/>
            <person name="Lee S.L."/>
            <person name="Shimizu K.K."/>
        </authorList>
    </citation>
    <scope>NUCLEOTIDE SEQUENCE [LARGE SCALE GENOMIC DNA]</scope>
    <source>
        <strain evidence="1">214</strain>
    </source>
</reference>
<keyword evidence="2" id="KW-1185">Reference proteome</keyword>
<sequence length="54" mass="5914">MLSSCLQATLEKDNFKDLVLSFTLGNSSQANVSITVDFVFEISIQSRRSSNLAS</sequence>
<protein>
    <submittedName>
        <fullName evidence="1">Uncharacterized protein</fullName>
    </submittedName>
</protein>
<evidence type="ECO:0000313" key="2">
    <source>
        <dbReference type="Proteomes" id="UP001054252"/>
    </source>
</evidence>
<accession>A0AAV5JUU7</accession>
<dbReference type="AlphaFoldDB" id="A0AAV5JUU7"/>
<dbReference type="EMBL" id="BPVZ01000041">
    <property type="protein sequence ID" value="GKV14681.1"/>
    <property type="molecule type" value="Genomic_DNA"/>
</dbReference>